<evidence type="ECO:0000259" key="7">
    <source>
        <dbReference type="PROSITE" id="PS51225"/>
    </source>
</evidence>
<protein>
    <recommendedName>
        <fullName evidence="7">MARVEL domain-containing protein</fullName>
    </recommendedName>
</protein>
<evidence type="ECO:0000256" key="3">
    <source>
        <dbReference type="ARBA" id="ARBA00022989"/>
    </source>
</evidence>
<evidence type="ECO:0000256" key="2">
    <source>
        <dbReference type="ARBA" id="ARBA00022692"/>
    </source>
</evidence>
<organism evidence="8 9">
    <name type="scientific">Zootermopsis nevadensis</name>
    <name type="common">Dampwood termite</name>
    <dbReference type="NCBI Taxonomy" id="136037"/>
    <lineage>
        <taxon>Eukaryota</taxon>
        <taxon>Metazoa</taxon>
        <taxon>Ecdysozoa</taxon>
        <taxon>Arthropoda</taxon>
        <taxon>Hexapoda</taxon>
        <taxon>Insecta</taxon>
        <taxon>Pterygota</taxon>
        <taxon>Neoptera</taxon>
        <taxon>Polyneoptera</taxon>
        <taxon>Dictyoptera</taxon>
        <taxon>Blattodea</taxon>
        <taxon>Blattoidea</taxon>
        <taxon>Termitoidae</taxon>
        <taxon>Termopsidae</taxon>
        <taxon>Zootermopsis</taxon>
    </lineage>
</organism>
<sequence length="124" mass="14115">VFGIICMACASPAYLSGTHWFLFVAVISFIATIIWIFIYLLSVREALKLPINWILTELLNTSATTVLYLIAFIVQLSIHSPPYYRYIRDPNIAAGVTAYSHFQTKEYARADIFPTAVFRSVRVF</sequence>
<dbReference type="eggNOG" id="KOG4788">
    <property type="taxonomic scope" value="Eukaryota"/>
</dbReference>
<evidence type="ECO:0000313" key="9">
    <source>
        <dbReference type="Proteomes" id="UP000027135"/>
    </source>
</evidence>
<evidence type="ECO:0000256" key="6">
    <source>
        <dbReference type="SAM" id="Phobius"/>
    </source>
</evidence>
<dbReference type="InParanoid" id="A0A067R6U9"/>
<name>A0A067R6U9_ZOONE</name>
<accession>A0A067R6U9</accession>
<proteinExistence type="predicted"/>
<dbReference type="FunCoup" id="A0A067R6U9">
    <property type="interactions" value="72"/>
</dbReference>
<keyword evidence="2 5" id="KW-0812">Transmembrane</keyword>
<dbReference type="PANTHER" id="PTHR22776">
    <property type="entry name" value="MARVEL-CONTAINING POTENTIAL LIPID RAFT-ASSOCIATED PROTEIN"/>
    <property type="match status" value="1"/>
</dbReference>
<dbReference type="Proteomes" id="UP000027135">
    <property type="component" value="Unassembled WGS sequence"/>
</dbReference>
<dbReference type="InterPro" id="IPR050578">
    <property type="entry name" value="MARVEL-CKLF_proteins"/>
</dbReference>
<feature type="transmembrane region" description="Helical" evidence="6">
    <location>
        <begin position="20"/>
        <end position="41"/>
    </location>
</feature>
<evidence type="ECO:0000313" key="8">
    <source>
        <dbReference type="EMBL" id="KDR14019.1"/>
    </source>
</evidence>
<dbReference type="PROSITE" id="PS51225">
    <property type="entry name" value="MARVEL"/>
    <property type="match status" value="1"/>
</dbReference>
<dbReference type="InterPro" id="IPR008253">
    <property type="entry name" value="Marvel"/>
</dbReference>
<evidence type="ECO:0000256" key="4">
    <source>
        <dbReference type="ARBA" id="ARBA00023136"/>
    </source>
</evidence>
<comment type="subcellular location">
    <subcellularLocation>
        <location evidence="1">Membrane</location>
        <topology evidence="1">Multi-pass membrane protein</topology>
    </subcellularLocation>
</comment>
<feature type="non-terminal residue" evidence="8">
    <location>
        <position position="1"/>
    </location>
</feature>
<feature type="transmembrane region" description="Helical" evidence="6">
    <location>
        <begin position="53"/>
        <end position="78"/>
    </location>
</feature>
<gene>
    <name evidence="8" type="ORF">L798_11678</name>
</gene>
<dbReference type="Pfam" id="PF01284">
    <property type="entry name" value="MARVEL"/>
    <property type="match status" value="1"/>
</dbReference>
<dbReference type="GO" id="GO:0016020">
    <property type="term" value="C:membrane"/>
    <property type="evidence" value="ECO:0007669"/>
    <property type="project" value="UniProtKB-SubCell"/>
</dbReference>
<reference evidence="8 9" key="1">
    <citation type="journal article" date="2014" name="Nat. Commun.">
        <title>Molecular traces of alternative social organization in a termite genome.</title>
        <authorList>
            <person name="Terrapon N."/>
            <person name="Li C."/>
            <person name="Robertson H.M."/>
            <person name="Ji L."/>
            <person name="Meng X."/>
            <person name="Booth W."/>
            <person name="Chen Z."/>
            <person name="Childers C.P."/>
            <person name="Glastad K.M."/>
            <person name="Gokhale K."/>
            <person name="Gowin J."/>
            <person name="Gronenberg W."/>
            <person name="Hermansen R.A."/>
            <person name="Hu H."/>
            <person name="Hunt B.G."/>
            <person name="Huylmans A.K."/>
            <person name="Khalil S.M."/>
            <person name="Mitchell R.D."/>
            <person name="Munoz-Torres M.C."/>
            <person name="Mustard J.A."/>
            <person name="Pan H."/>
            <person name="Reese J.T."/>
            <person name="Scharf M.E."/>
            <person name="Sun F."/>
            <person name="Vogel H."/>
            <person name="Xiao J."/>
            <person name="Yang W."/>
            <person name="Yang Z."/>
            <person name="Yang Z."/>
            <person name="Zhou J."/>
            <person name="Zhu J."/>
            <person name="Brent C.S."/>
            <person name="Elsik C.G."/>
            <person name="Goodisman M.A."/>
            <person name="Liberles D.A."/>
            <person name="Roe R.M."/>
            <person name="Vargo E.L."/>
            <person name="Vilcinskas A."/>
            <person name="Wang J."/>
            <person name="Bornberg-Bauer E."/>
            <person name="Korb J."/>
            <person name="Zhang G."/>
            <person name="Liebig J."/>
        </authorList>
    </citation>
    <scope>NUCLEOTIDE SEQUENCE [LARGE SCALE GENOMIC DNA]</scope>
    <source>
        <tissue evidence="8">Whole organism</tissue>
    </source>
</reference>
<keyword evidence="4 5" id="KW-0472">Membrane</keyword>
<dbReference type="EMBL" id="KK852904">
    <property type="protein sequence ID" value="KDR14019.1"/>
    <property type="molecule type" value="Genomic_DNA"/>
</dbReference>
<dbReference type="AlphaFoldDB" id="A0A067R6U9"/>
<dbReference type="PANTHER" id="PTHR22776:SF97">
    <property type="entry name" value="RE01453P"/>
    <property type="match status" value="1"/>
</dbReference>
<keyword evidence="3 6" id="KW-1133">Transmembrane helix</keyword>
<evidence type="ECO:0000256" key="1">
    <source>
        <dbReference type="ARBA" id="ARBA00004141"/>
    </source>
</evidence>
<evidence type="ECO:0000256" key="5">
    <source>
        <dbReference type="PROSITE-ProRule" id="PRU00581"/>
    </source>
</evidence>
<dbReference type="OMA" id="FLYVEHK"/>
<feature type="domain" description="MARVEL" evidence="7">
    <location>
        <begin position="1"/>
        <end position="119"/>
    </location>
</feature>
<keyword evidence="9" id="KW-1185">Reference proteome</keyword>